<comment type="subcellular location">
    <subcellularLocation>
        <location evidence="11">Cell membrane</location>
        <topology evidence="11">Multi-pass membrane protein</topology>
    </subcellularLocation>
    <subcellularLocation>
        <location evidence="2">Cell membrane</location>
        <topology evidence="2">Peripheral membrane protein</topology>
    </subcellularLocation>
    <subcellularLocation>
        <location evidence="1">Membrane</location>
        <topology evidence="1">Multi-pass membrane protein</topology>
    </subcellularLocation>
</comment>
<accession>A0A0V8IM92</accession>
<evidence type="ECO:0000256" key="11">
    <source>
        <dbReference type="RuleBase" id="RU363032"/>
    </source>
</evidence>
<evidence type="ECO:0000256" key="12">
    <source>
        <dbReference type="SAM" id="MobiDB-lite"/>
    </source>
</evidence>
<evidence type="ECO:0000256" key="6">
    <source>
        <dbReference type="ARBA" id="ARBA00022692"/>
    </source>
</evidence>
<dbReference type="Gene3D" id="3.40.50.300">
    <property type="entry name" value="P-loop containing nucleotide triphosphate hydrolases"/>
    <property type="match status" value="1"/>
</dbReference>
<keyword evidence="8 15" id="KW-0067">ATP-binding</keyword>
<evidence type="ECO:0000259" key="14">
    <source>
        <dbReference type="PROSITE" id="PS50928"/>
    </source>
</evidence>
<dbReference type="InterPro" id="IPR003593">
    <property type="entry name" value="AAA+_ATPase"/>
</dbReference>
<dbReference type="AlphaFoldDB" id="A0A0V8IM92"/>
<evidence type="ECO:0000256" key="7">
    <source>
        <dbReference type="ARBA" id="ARBA00022741"/>
    </source>
</evidence>
<evidence type="ECO:0000259" key="13">
    <source>
        <dbReference type="PROSITE" id="PS50893"/>
    </source>
</evidence>
<feature type="transmembrane region" description="Helical" evidence="11">
    <location>
        <begin position="146"/>
        <end position="166"/>
    </location>
</feature>
<dbReference type="GO" id="GO:0005886">
    <property type="term" value="C:plasma membrane"/>
    <property type="evidence" value="ECO:0007669"/>
    <property type="project" value="UniProtKB-SubCell"/>
</dbReference>
<keyword evidence="7" id="KW-0547">Nucleotide-binding</keyword>
<dbReference type="PROSITE" id="PS50893">
    <property type="entry name" value="ABC_TRANSPORTER_2"/>
    <property type="match status" value="1"/>
</dbReference>
<dbReference type="InterPro" id="IPR003439">
    <property type="entry name" value="ABC_transporter-like_ATP-bd"/>
</dbReference>
<keyword evidence="6 11" id="KW-0812">Transmembrane</keyword>
<dbReference type="PANTHER" id="PTHR43297">
    <property type="entry name" value="OLIGOPEPTIDE TRANSPORT ATP-BINDING PROTEIN APPD"/>
    <property type="match status" value="1"/>
</dbReference>
<keyword evidence="4 11" id="KW-0813">Transport</keyword>
<dbReference type="GO" id="GO:0055085">
    <property type="term" value="P:transmembrane transport"/>
    <property type="evidence" value="ECO:0007669"/>
    <property type="project" value="InterPro"/>
</dbReference>
<feature type="domain" description="ABC transporter" evidence="13">
    <location>
        <begin position="351"/>
        <end position="601"/>
    </location>
</feature>
<evidence type="ECO:0000256" key="9">
    <source>
        <dbReference type="ARBA" id="ARBA00022989"/>
    </source>
</evidence>
<feature type="domain" description="ABC transmembrane type-1" evidence="14">
    <location>
        <begin position="107"/>
        <end position="296"/>
    </location>
</feature>
<dbReference type="GO" id="GO:0005524">
    <property type="term" value="F:ATP binding"/>
    <property type="evidence" value="ECO:0007669"/>
    <property type="project" value="UniProtKB-KW"/>
</dbReference>
<dbReference type="PROSITE" id="PS50928">
    <property type="entry name" value="ABC_TM1"/>
    <property type="match status" value="1"/>
</dbReference>
<dbReference type="RefSeq" id="WP_058268190.1">
    <property type="nucleotide sequence ID" value="NZ_FMAZ01000004.1"/>
</dbReference>
<dbReference type="STRING" id="993070.AS031_10955"/>
<dbReference type="Pfam" id="PF08352">
    <property type="entry name" value="oligo_HPY"/>
    <property type="match status" value="1"/>
</dbReference>
<evidence type="ECO:0000256" key="3">
    <source>
        <dbReference type="ARBA" id="ARBA00005417"/>
    </source>
</evidence>
<evidence type="ECO:0000256" key="2">
    <source>
        <dbReference type="ARBA" id="ARBA00004202"/>
    </source>
</evidence>
<comment type="similarity">
    <text evidence="11">Belongs to the binding-protein-dependent transport system permease family.</text>
</comment>
<dbReference type="Pfam" id="PF12911">
    <property type="entry name" value="OppC_N"/>
    <property type="match status" value="1"/>
</dbReference>
<dbReference type="InterPro" id="IPR050388">
    <property type="entry name" value="ABC_Ni/Peptide_Import"/>
</dbReference>
<dbReference type="InterPro" id="IPR035906">
    <property type="entry name" value="MetI-like_sf"/>
</dbReference>
<keyword evidence="5" id="KW-1003">Cell membrane</keyword>
<comment type="caution">
    <text evidence="15">The sequence shown here is derived from an EMBL/GenBank/DDBJ whole genome shotgun (WGS) entry which is preliminary data.</text>
</comment>
<sequence length="714" mass="73167">MIPTVAPAPADADQAGSTTAAGAPVPRPGRAALTRLSRHRLLGSPGAVAGLVWLAALVIASLTAPLWLPFKTEDQDFTAVLSGPTAAHWLGTDELGRDILSRIFAAAAGTLGTSMITVIVGVGLGTILAMLAAGAGERTETAISRVTEVMMSLPGTVIILAVIGAVGTNIPLVMAILGILMSAGIYRVILGQAKSLQSQLYVDAAKVDGLGPLGISVRHVLPGLANTVVVQAALIFAVGMLIQAGLAFIGFGPPIPQPSWGGMIQGASQHVYDAPWMMVPTGAVLALTVLSANAIGNALGKAPNAAAPHLPSAADRRQRAKAVAAIAAAARDAEETGDAGTDAGAKGTLSVRNLSVGVDNAGTGTGVQLVTGVSFDVEPGTVLGLVGESGCGKTMTALSLLGLLPSGVSATGGQILWNGRNLAATPDKDMQSVRGREIALISQEPMRALDPMFTVGYQLTATIRRLRGMGRSEARAEAHSLLEKVGIVDAGRILKTYPHQISGGMAQRVAVALALSGRPKLLVADEPTTALDVTVQAEILSLLRALVKDTGMSVVMVTHDLGVVADICDQVAVMYAGHVVENGRTAAILDNPRHPYTLALLAADPHANHADSMPERLATISGQVPQPKDWPAGCRFAARCQFAGSACLEPVPLLPSSAGDGLVRCVKADQLAIEGMDWLATDVPAGRLLPVSPVSSATPEPAPEQDSIVEKDLA</sequence>
<dbReference type="InterPro" id="IPR017871">
    <property type="entry name" value="ABC_transporter-like_CS"/>
</dbReference>
<evidence type="ECO:0000313" key="16">
    <source>
        <dbReference type="Proteomes" id="UP000053199"/>
    </source>
</evidence>
<evidence type="ECO:0000256" key="1">
    <source>
        <dbReference type="ARBA" id="ARBA00004141"/>
    </source>
</evidence>
<dbReference type="Pfam" id="PF00528">
    <property type="entry name" value="BPD_transp_1"/>
    <property type="match status" value="1"/>
</dbReference>
<comment type="similarity">
    <text evidence="3">Belongs to the ABC transporter superfamily.</text>
</comment>
<dbReference type="InterPro" id="IPR027417">
    <property type="entry name" value="P-loop_NTPase"/>
</dbReference>
<feature type="region of interest" description="Disordered" evidence="12">
    <location>
        <begin position="1"/>
        <end position="27"/>
    </location>
</feature>
<evidence type="ECO:0000256" key="5">
    <source>
        <dbReference type="ARBA" id="ARBA00022475"/>
    </source>
</evidence>
<dbReference type="Gene3D" id="1.10.3720.10">
    <property type="entry name" value="MetI-like"/>
    <property type="match status" value="1"/>
</dbReference>
<dbReference type="InterPro" id="IPR025966">
    <property type="entry name" value="OppC_N"/>
</dbReference>
<dbReference type="GO" id="GO:0015833">
    <property type="term" value="P:peptide transport"/>
    <property type="evidence" value="ECO:0007669"/>
    <property type="project" value="InterPro"/>
</dbReference>
<evidence type="ECO:0000256" key="10">
    <source>
        <dbReference type="ARBA" id="ARBA00023136"/>
    </source>
</evidence>
<keyword evidence="9 11" id="KW-1133">Transmembrane helix</keyword>
<protein>
    <submittedName>
        <fullName evidence="15">Peptide ABC transporter ATP-binding protein</fullName>
    </submittedName>
</protein>
<dbReference type="Proteomes" id="UP000053199">
    <property type="component" value="Unassembled WGS sequence"/>
</dbReference>
<keyword evidence="10 11" id="KW-0472">Membrane</keyword>
<evidence type="ECO:0000256" key="8">
    <source>
        <dbReference type="ARBA" id="ARBA00022840"/>
    </source>
</evidence>
<feature type="transmembrane region" description="Helical" evidence="11">
    <location>
        <begin position="103"/>
        <end position="134"/>
    </location>
</feature>
<dbReference type="GO" id="GO:0016887">
    <property type="term" value="F:ATP hydrolysis activity"/>
    <property type="evidence" value="ECO:0007669"/>
    <property type="project" value="InterPro"/>
</dbReference>
<organism evidence="15 16">
    <name type="scientific">Pseudarthrobacter enclensis</name>
    <dbReference type="NCBI Taxonomy" id="993070"/>
    <lineage>
        <taxon>Bacteria</taxon>
        <taxon>Bacillati</taxon>
        <taxon>Actinomycetota</taxon>
        <taxon>Actinomycetes</taxon>
        <taxon>Micrococcales</taxon>
        <taxon>Micrococcaceae</taxon>
        <taxon>Pseudarthrobacter</taxon>
    </lineage>
</organism>
<feature type="region of interest" description="Disordered" evidence="12">
    <location>
        <begin position="691"/>
        <end position="714"/>
    </location>
</feature>
<evidence type="ECO:0000256" key="4">
    <source>
        <dbReference type="ARBA" id="ARBA00022448"/>
    </source>
</evidence>
<dbReference type="PROSITE" id="PS00211">
    <property type="entry name" value="ABC_TRANSPORTER_1"/>
    <property type="match status" value="1"/>
</dbReference>
<feature type="transmembrane region" description="Helical" evidence="11">
    <location>
        <begin position="172"/>
        <end position="190"/>
    </location>
</feature>
<dbReference type="FunFam" id="3.40.50.300:FF:000016">
    <property type="entry name" value="Oligopeptide ABC transporter ATP-binding component"/>
    <property type="match status" value="1"/>
</dbReference>
<dbReference type="OrthoDB" id="3677453at2"/>
<dbReference type="CDD" id="cd03257">
    <property type="entry name" value="ABC_NikE_OppD_transporters"/>
    <property type="match status" value="1"/>
</dbReference>
<dbReference type="InterPro" id="IPR013563">
    <property type="entry name" value="Oligopep_ABC_C"/>
</dbReference>
<dbReference type="NCBIfam" id="TIGR01727">
    <property type="entry name" value="oligo_HPY"/>
    <property type="match status" value="1"/>
</dbReference>
<dbReference type="Pfam" id="PF00005">
    <property type="entry name" value="ABC_tran"/>
    <property type="match status" value="1"/>
</dbReference>
<reference evidence="15 16" key="1">
    <citation type="journal article" date="2014" name="Arch. Microbiol.">
        <title>Arthrobacter enclensis sp. nov., isolated from sediment sample.</title>
        <authorList>
            <person name="Dastager S.G."/>
            <person name="Liu Q."/>
            <person name="Tang S.K."/>
            <person name="Krishnamurthi S."/>
            <person name="Lee J.C."/>
            <person name="Li W.J."/>
        </authorList>
    </citation>
    <scope>NUCLEOTIDE SEQUENCE [LARGE SCALE GENOMIC DNA]</scope>
    <source>
        <strain evidence="15 16">NIO-1008</strain>
    </source>
</reference>
<name>A0A0V8IM92_9MICC</name>
<dbReference type="SMART" id="SM00382">
    <property type="entry name" value="AAA"/>
    <property type="match status" value="1"/>
</dbReference>
<keyword evidence="16" id="KW-1185">Reference proteome</keyword>
<gene>
    <name evidence="15" type="ORF">AS031_10955</name>
</gene>
<proteinExistence type="inferred from homology"/>
<dbReference type="SUPFAM" id="SSF52540">
    <property type="entry name" value="P-loop containing nucleoside triphosphate hydrolases"/>
    <property type="match status" value="1"/>
</dbReference>
<dbReference type="CDD" id="cd06261">
    <property type="entry name" value="TM_PBP2"/>
    <property type="match status" value="1"/>
</dbReference>
<dbReference type="InterPro" id="IPR000515">
    <property type="entry name" value="MetI-like"/>
</dbReference>
<feature type="transmembrane region" description="Helical" evidence="11">
    <location>
        <begin position="228"/>
        <end position="251"/>
    </location>
</feature>
<dbReference type="PANTHER" id="PTHR43297:SF2">
    <property type="entry name" value="DIPEPTIDE TRANSPORT ATP-BINDING PROTEIN DPPD"/>
    <property type="match status" value="1"/>
</dbReference>
<dbReference type="SUPFAM" id="SSF161098">
    <property type="entry name" value="MetI-like"/>
    <property type="match status" value="1"/>
</dbReference>
<feature type="transmembrane region" description="Helical" evidence="11">
    <location>
        <begin position="47"/>
        <end position="68"/>
    </location>
</feature>
<evidence type="ECO:0000313" key="15">
    <source>
        <dbReference type="EMBL" id="KSU75896.1"/>
    </source>
</evidence>
<dbReference type="EMBL" id="LNQM01000004">
    <property type="protein sequence ID" value="KSU75896.1"/>
    <property type="molecule type" value="Genomic_DNA"/>
</dbReference>